<dbReference type="AlphaFoldDB" id="Q5V5I2"/>
<gene>
    <name evidence="1" type="ordered locus">rrnAC0150</name>
</gene>
<dbReference type="HOGENOM" id="CLU_1536616_0_0_2"/>
<proteinExistence type="predicted"/>
<dbReference type="EnsemblBacteria" id="AAV45220">
    <property type="protein sequence ID" value="AAV45220"/>
    <property type="gene ID" value="rrnAC0150"/>
</dbReference>
<protein>
    <submittedName>
        <fullName evidence="1">Uncharacterized protein</fullName>
    </submittedName>
</protein>
<sequence length="174" mass="18998">MEALAELTDHTLTGRTATRKSTDCVGSEFDGSEVRFQFVDVVVVCVDEIRELRGVLADVGCRRGFVLREEIEPVAPADPEVRRPVSVPFEFPARTADSAGEGPVVAALVTLEFPRDLVTDFADAAEDTVAFGHDAIGCCDFRELCRHVVKHAVERRDVVVESLDEGVVVGERGR</sequence>
<keyword evidence="2" id="KW-1185">Reference proteome</keyword>
<name>Q5V5I2_HALMA</name>
<accession>Q5V5I2</accession>
<evidence type="ECO:0000313" key="1">
    <source>
        <dbReference type="EMBL" id="AAV45220.1"/>
    </source>
</evidence>
<dbReference type="PaxDb" id="272569-rrnAC0150"/>
<dbReference type="KEGG" id="hma:rrnAC0150"/>
<organism evidence="1 2">
    <name type="scientific">Haloarcula marismortui (strain ATCC 43049 / DSM 3752 / JCM 8966 / VKM B-1809)</name>
    <name type="common">Halobacterium marismortui</name>
    <dbReference type="NCBI Taxonomy" id="272569"/>
    <lineage>
        <taxon>Archaea</taxon>
        <taxon>Methanobacteriati</taxon>
        <taxon>Methanobacteriota</taxon>
        <taxon>Stenosarchaea group</taxon>
        <taxon>Halobacteria</taxon>
        <taxon>Halobacteriales</taxon>
        <taxon>Haloarculaceae</taxon>
        <taxon>Haloarcula</taxon>
    </lineage>
</organism>
<dbReference type="EMBL" id="AY596297">
    <property type="protein sequence ID" value="AAV45220.1"/>
    <property type="molecule type" value="Genomic_DNA"/>
</dbReference>
<dbReference type="Proteomes" id="UP000001169">
    <property type="component" value="Chromosome I"/>
</dbReference>
<reference evidence="1 2" key="1">
    <citation type="journal article" date="2004" name="Genome Res.">
        <title>Genome sequence of Haloarcula marismortui: a halophilic archaeon from the Dead Sea.</title>
        <authorList>
            <person name="Baliga N.S."/>
            <person name="Bonneau R."/>
            <person name="Facciotti M.T."/>
            <person name="Pan M."/>
            <person name="Glusman G."/>
            <person name="Deutsch E.W."/>
            <person name="Shannon P."/>
            <person name="Chiu Y."/>
            <person name="Weng R.S."/>
            <person name="Gan R.R."/>
            <person name="Hung P."/>
            <person name="Date S.V."/>
            <person name="Marcotte E."/>
            <person name="Hood L."/>
            <person name="Ng W.V."/>
        </authorList>
    </citation>
    <scope>NUCLEOTIDE SEQUENCE [LARGE SCALE GENOMIC DNA]</scope>
    <source>
        <strain evidence="2">ATCC 43049 / DSM 3752 / JCM 8966 / VKM B-1809</strain>
    </source>
</reference>
<evidence type="ECO:0000313" key="2">
    <source>
        <dbReference type="Proteomes" id="UP000001169"/>
    </source>
</evidence>